<feature type="domain" description="ABC3 transporter permease C-terminal" evidence="8">
    <location>
        <begin position="64"/>
        <end position="173"/>
    </location>
</feature>
<comment type="similarity">
    <text evidence="6">Belongs to the ABC-4 integral membrane protein family.</text>
</comment>
<protein>
    <submittedName>
        <fullName evidence="9">ABC transporter permease</fullName>
    </submittedName>
</protein>
<feature type="transmembrane region" description="Helical" evidence="7">
    <location>
        <begin position="53"/>
        <end position="76"/>
    </location>
</feature>
<feature type="transmembrane region" description="Helical" evidence="7">
    <location>
        <begin position="223"/>
        <end position="245"/>
    </location>
</feature>
<accession>A0ABP5UNW6</accession>
<feature type="transmembrane region" description="Helical" evidence="7">
    <location>
        <begin position="16"/>
        <end position="33"/>
    </location>
</feature>
<sequence length="445" mass="44390">MFALALRSVRKRPGRFAATLLSAFLGAVVVMVFNSLHDTVVFGDVDPAGAEMLGIAAGVVGGYGTLLVFFAVASALTVNVRQRAAEIALLRSAGATPAQLRSTVVGEAVVVALAGTLLAAVPAALGGRLLLGLFQDGGQVARDVEHVFGPIALGAGAATTLLASAGAALLAVHRAARDAAGARRSRGRARTVMGCAALVAGAGGVATTFALDPAAPALMAAPAYGSILLATGLALLSPALLRALLGPVERAGGTPGGASVHLAVHNLRRNAARLSGILMPMVLFTGIATATLSIQAAENDAMRASGVARTADDRTLETLNLTIVGIIVVFACVMLVNSLYAATSHRRGEFGRQRLAGATPAQVLGTVGAEGVVLTAAGVLLGTVAGLAGTLAFTVVRTDEVLPDRGPAIWLGVAAVAAAATLATSLATARRALRVPAVRAAAVTA</sequence>
<evidence type="ECO:0000256" key="3">
    <source>
        <dbReference type="ARBA" id="ARBA00022692"/>
    </source>
</evidence>
<evidence type="ECO:0000256" key="4">
    <source>
        <dbReference type="ARBA" id="ARBA00022989"/>
    </source>
</evidence>
<feature type="transmembrane region" description="Helical" evidence="7">
    <location>
        <begin position="277"/>
        <end position="297"/>
    </location>
</feature>
<organism evidence="9 10">
    <name type="scientific">Streptomyces glaucosporus</name>
    <dbReference type="NCBI Taxonomy" id="284044"/>
    <lineage>
        <taxon>Bacteria</taxon>
        <taxon>Bacillati</taxon>
        <taxon>Actinomycetota</taxon>
        <taxon>Actinomycetes</taxon>
        <taxon>Kitasatosporales</taxon>
        <taxon>Streptomycetaceae</taxon>
        <taxon>Streptomyces</taxon>
    </lineage>
</organism>
<feature type="transmembrane region" description="Helical" evidence="7">
    <location>
        <begin position="192"/>
        <end position="211"/>
    </location>
</feature>
<dbReference type="PANTHER" id="PTHR30572">
    <property type="entry name" value="MEMBRANE COMPONENT OF TRANSPORTER-RELATED"/>
    <property type="match status" value="1"/>
</dbReference>
<dbReference type="InterPro" id="IPR050250">
    <property type="entry name" value="Macrolide_Exporter_MacB"/>
</dbReference>
<feature type="domain" description="ABC3 transporter permease C-terminal" evidence="8">
    <location>
        <begin position="322"/>
        <end position="435"/>
    </location>
</feature>
<feature type="transmembrane region" description="Helical" evidence="7">
    <location>
        <begin position="363"/>
        <end position="396"/>
    </location>
</feature>
<evidence type="ECO:0000256" key="5">
    <source>
        <dbReference type="ARBA" id="ARBA00023136"/>
    </source>
</evidence>
<dbReference type="Pfam" id="PF02687">
    <property type="entry name" value="FtsX"/>
    <property type="match status" value="2"/>
</dbReference>
<dbReference type="EMBL" id="BAAATJ010000001">
    <property type="protein sequence ID" value="GAA2383219.1"/>
    <property type="molecule type" value="Genomic_DNA"/>
</dbReference>
<name>A0ABP5UNW6_9ACTN</name>
<evidence type="ECO:0000256" key="1">
    <source>
        <dbReference type="ARBA" id="ARBA00004651"/>
    </source>
</evidence>
<dbReference type="Proteomes" id="UP001500058">
    <property type="component" value="Unassembled WGS sequence"/>
</dbReference>
<keyword evidence="5 7" id="KW-0472">Membrane</keyword>
<proteinExistence type="inferred from homology"/>
<evidence type="ECO:0000313" key="9">
    <source>
        <dbReference type="EMBL" id="GAA2383219.1"/>
    </source>
</evidence>
<keyword evidence="2" id="KW-1003">Cell membrane</keyword>
<keyword evidence="10" id="KW-1185">Reference proteome</keyword>
<feature type="transmembrane region" description="Helical" evidence="7">
    <location>
        <begin position="321"/>
        <end position="342"/>
    </location>
</feature>
<keyword evidence="4 7" id="KW-1133">Transmembrane helix</keyword>
<keyword evidence="3 7" id="KW-0812">Transmembrane</keyword>
<reference evidence="10" key="1">
    <citation type="journal article" date="2019" name="Int. J. Syst. Evol. Microbiol.">
        <title>The Global Catalogue of Microorganisms (GCM) 10K type strain sequencing project: providing services to taxonomists for standard genome sequencing and annotation.</title>
        <authorList>
            <consortium name="The Broad Institute Genomics Platform"/>
            <consortium name="The Broad Institute Genome Sequencing Center for Infectious Disease"/>
            <person name="Wu L."/>
            <person name="Ma J."/>
        </authorList>
    </citation>
    <scope>NUCLEOTIDE SEQUENCE [LARGE SCALE GENOMIC DNA]</scope>
    <source>
        <strain evidence="10">JCM 6921</strain>
    </source>
</reference>
<gene>
    <name evidence="9" type="ORF">GCM10010420_01560</name>
</gene>
<comment type="caution">
    <text evidence="9">The sequence shown here is derived from an EMBL/GenBank/DDBJ whole genome shotgun (WGS) entry which is preliminary data.</text>
</comment>
<dbReference type="RefSeq" id="WP_344628802.1">
    <property type="nucleotide sequence ID" value="NZ_BAAATJ010000001.1"/>
</dbReference>
<evidence type="ECO:0000256" key="6">
    <source>
        <dbReference type="ARBA" id="ARBA00038076"/>
    </source>
</evidence>
<feature type="transmembrane region" description="Helical" evidence="7">
    <location>
        <begin position="108"/>
        <end position="131"/>
    </location>
</feature>
<comment type="subcellular location">
    <subcellularLocation>
        <location evidence="1">Cell membrane</location>
        <topology evidence="1">Multi-pass membrane protein</topology>
    </subcellularLocation>
</comment>
<dbReference type="InterPro" id="IPR003838">
    <property type="entry name" value="ABC3_permease_C"/>
</dbReference>
<feature type="transmembrane region" description="Helical" evidence="7">
    <location>
        <begin position="151"/>
        <end position="172"/>
    </location>
</feature>
<evidence type="ECO:0000313" key="10">
    <source>
        <dbReference type="Proteomes" id="UP001500058"/>
    </source>
</evidence>
<feature type="transmembrane region" description="Helical" evidence="7">
    <location>
        <begin position="408"/>
        <end position="429"/>
    </location>
</feature>
<evidence type="ECO:0000256" key="2">
    <source>
        <dbReference type="ARBA" id="ARBA00022475"/>
    </source>
</evidence>
<evidence type="ECO:0000256" key="7">
    <source>
        <dbReference type="SAM" id="Phobius"/>
    </source>
</evidence>
<dbReference type="PANTHER" id="PTHR30572:SF4">
    <property type="entry name" value="ABC TRANSPORTER PERMEASE YTRF"/>
    <property type="match status" value="1"/>
</dbReference>
<evidence type="ECO:0000259" key="8">
    <source>
        <dbReference type="Pfam" id="PF02687"/>
    </source>
</evidence>